<dbReference type="InterPro" id="IPR001509">
    <property type="entry name" value="Epimerase_deHydtase"/>
</dbReference>
<dbReference type="SUPFAM" id="SSF53756">
    <property type="entry name" value="UDP-Glycosyltransferase/glycogen phosphorylase"/>
    <property type="match status" value="1"/>
</dbReference>
<reference evidence="3 4" key="1">
    <citation type="journal article" date="2016" name="Nat. Commun.">
        <title>Thousands of microbial genomes shed light on interconnected biogeochemical processes in an aquifer system.</title>
        <authorList>
            <person name="Anantharaman K."/>
            <person name="Brown C.T."/>
            <person name="Hug L.A."/>
            <person name="Sharon I."/>
            <person name="Castelle C.J."/>
            <person name="Probst A.J."/>
            <person name="Thomas B.C."/>
            <person name="Singh A."/>
            <person name="Wilkins M.J."/>
            <person name="Karaoz U."/>
            <person name="Brodie E.L."/>
            <person name="Williams K.H."/>
            <person name="Hubbard S.S."/>
            <person name="Banfield J.F."/>
        </authorList>
    </citation>
    <scope>NUCLEOTIDE SEQUENCE [LARGE SCALE GENOMIC DNA]</scope>
</reference>
<comment type="similarity">
    <text evidence="1">Belongs to the NAD(P)-dependent epimerase/dehydratase family.</text>
</comment>
<evidence type="ECO:0000256" key="1">
    <source>
        <dbReference type="ARBA" id="ARBA00007637"/>
    </source>
</evidence>
<proteinExistence type="inferred from homology"/>
<dbReference type="EMBL" id="MFLJ01000016">
    <property type="protein sequence ID" value="OGG64637.1"/>
    <property type="molecule type" value="Genomic_DNA"/>
</dbReference>
<dbReference type="Proteomes" id="UP000177232">
    <property type="component" value="Unassembled WGS sequence"/>
</dbReference>
<organism evidence="3 4">
    <name type="scientific">Candidatus Kaiserbacteria bacterium RIFCSPHIGHO2_02_FULL_55_17</name>
    <dbReference type="NCBI Taxonomy" id="1798496"/>
    <lineage>
        <taxon>Bacteria</taxon>
        <taxon>Candidatus Kaiseribacteriota</taxon>
    </lineage>
</organism>
<dbReference type="Gene3D" id="3.40.50.2000">
    <property type="entry name" value="Glycogen Phosphorylase B"/>
    <property type="match status" value="1"/>
</dbReference>
<accession>A0A1F6DTH8</accession>
<protein>
    <recommendedName>
        <fullName evidence="2">NAD-dependent epimerase/dehydratase domain-containing protein</fullName>
    </recommendedName>
</protein>
<dbReference type="Gene3D" id="3.40.50.720">
    <property type="entry name" value="NAD(P)-binding Rossmann-like Domain"/>
    <property type="match status" value="1"/>
</dbReference>
<dbReference type="AlphaFoldDB" id="A0A1F6DTH8"/>
<dbReference type="SUPFAM" id="SSF51735">
    <property type="entry name" value="NAD(P)-binding Rossmann-fold domains"/>
    <property type="match status" value="1"/>
</dbReference>
<evidence type="ECO:0000259" key="2">
    <source>
        <dbReference type="Pfam" id="PF01370"/>
    </source>
</evidence>
<dbReference type="InterPro" id="IPR036291">
    <property type="entry name" value="NAD(P)-bd_dom_sf"/>
</dbReference>
<sequence>MNKKLVLVTGGAGFIGSHLCERLARDGHRVISLDNYFTGSRENHVPAKAFCTAECSPGTCKVHRGVDYREGHTKDIEKHISETPDLIYHLGEYSRVEKSFEDVEQVWDLNQYGTFAVLEFARRRGAKLVYAGSSTKFSDGGLGRDQSPYAWSKASMTELVKNYGDWFGINYAITYFYNVYGPGERAGAMGTVVAIFKEQYKRGLPLGVVAPGTQERIFTHVHDIVEGLMLVGEKGEGDGYGIGSEDTYSILELAKLFNREVISLPERQGNRTQAAVDTAKTRSLGWAPQRSLKEDVAAFVRGTKPEPAPDKRILVFTTTFHPISGPAENALCELMRKMPDVHFDIITAAHAKEALDVPCIVANGTVHRVGFGNRFDKFLLPVLGIHKALSLANKHKYLFSWSIMASYGTLPALIVRKGKLIPLLVTLADQSLSWYERLFLRLILSHTDQVYTSTPEQGRKLISLEARMRARKSLGAGDSFANQIRFAYSAILRKHNVK</sequence>
<dbReference type="STRING" id="1798496.A3C94_00970"/>
<comment type="caution">
    <text evidence="3">The sequence shown here is derived from an EMBL/GenBank/DDBJ whole genome shotgun (WGS) entry which is preliminary data.</text>
</comment>
<evidence type="ECO:0000313" key="4">
    <source>
        <dbReference type="Proteomes" id="UP000177232"/>
    </source>
</evidence>
<gene>
    <name evidence="3" type="ORF">A3C94_00970</name>
</gene>
<dbReference type="PANTHER" id="PTHR43000">
    <property type="entry name" value="DTDP-D-GLUCOSE 4,6-DEHYDRATASE-RELATED"/>
    <property type="match status" value="1"/>
</dbReference>
<dbReference type="Pfam" id="PF01370">
    <property type="entry name" value="Epimerase"/>
    <property type="match status" value="1"/>
</dbReference>
<dbReference type="Gene3D" id="3.90.25.10">
    <property type="entry name" value="UDP-galactose 4-epimerase, domain 1"/>
    <property type="match status" value="1"/>
</dbReference>
<evidence type="ECO:0000313" key="3">
    <source>
        <dbReference type="EMBL" id="OGG64637.1"/>
    </source>
</evidence>
<feature type="domain" description="NAD-dependent epimerase/dehydratase" evidence="2">
    <location>
        <begin position="6"/>
        <end position="241"/>
    </location>
</feature>
<name>A0A1F6DTH8_9BACT</name>